<dbReference type="Proteomes" id="UP001310890">
    <property type="component" value="Unassembled WGS sequence"/>
</dbReference>
<comment type="caution">
    <text evidence="2">The sequence shown here is derived from an EMBL/GenBank/DDBJ whole genome shotgun (WGS) entry which is preliminary data.</text>
</comment>
<evidence type="ECO:0000256" key="1">
    <source>
        <dbReference type="ARBA" id="ARBA00023002"/>
    </source>
</evidence>
<dbReference type="PANTHER" id="PTHR47534:SF3">
    <property type="entry name" value="ALCOHOL DEHYDROGENASE-LIKE C-TERMINAL DOMAIN-CONTAINING PROTEIN"/>
    <property type="match status" value="1"/>
</dbReference>
<dbReference type="Gene3D" id="3.40.50.720">
    <property type="entry name" value="NAD(P)-binding Rossmann-like Domain"/>
    <property type="match status" value="1"/>
</dbReference>
<protein>
    <recommendedName>
        <fullName evidence="4">Short-chain dehydrogenase/reductase</fullName>
    </recommendedName>
</protein>
<dbReference type="InterPro" id="IPR052228">
    <property type="entry name" value="Sec_Metab_Biosynth_Oxidored"/>
</dbReference>
<sequence length="311" mass="33865">MVAIQEVRSANAVLKTTTENVTAVFVGATNLHGIGFATIKAFATSIPTPHVIIVGRNATAFAPALAQLQKLNPSGHFTFLVGDISLLKSIDLICKHITQHLETKKINLLYLSQGTLPFAGRQANVEGLDNVNAVRYYGRLRFIQNLLPLMSVQARVVSIMGGTQEGKMLEDDLELAKAGNYTLTQSNNQIATMMTLSFDHLAAQRPEGSFIHVFPGLVSSGILSRSSSGVLSALFAWIVQPVLGLFIPGAGSVGERMLYYGTSEEYAKGSWALDERGFGKEVAVLREYRANGWADRVWEHNLQVFERVLSG</sequence>
<dbReference type="SUPFAM" id="SSF51735">
    <property type="entry name" value="NAD(P)-binding Rossmann-fold domains"/>
    <property type="match status" value="1"/>
</dbReference>
<organism evidence="2 3">
    <name type="scientific">Meristemomyces frigidus</name>
    <dbReference type="NCBI Taxonomy" id="1508187"/>
    <lineage>
        <taxon>Eukaryota</taxon>
        <taxon>Fungi</taxon>
        <taxon>Dikarya</taxon>
        <taxon>Ascomycota</taxon>
        <taxon>Pezizomycotina</taxon>
        <taxon>Dothideomycetes</taxon>
        <taxon>Dothideomycetidae</taxon>
        <taxon>Mycosphaerellales</taxon>
        <taxon>Teratosphaeriaceae</taxon>
        <taxon>Meristemomyces</taxon>
    </lineage>
</organism>
<reference evidence="2" key="1">
    <citation type="submission" date="2023-08" db="EMBL/GenBank/DDBJ databases">
        <title>Black Yeasts Isolated from many extreme environments.</title>
        <authorList>
            <person name="Coleine C."/>
            <person name="Stajich J.E."/>
            <person name="Selbmann L."/>
        </authorList>
    </citation>
    <scope>NUCLEOTIDE SEQUENCE</scope>
    <source>
        <strain evidence="2">CCFEE 5401</strain>
    </source>
</reference>
<dbReference type="GO" id="GO:0016491">
    <property type="term" value="F:oxidoreductase activity"/>
    <property type="evidence" value="ECO:0007669"/>
    <property type="project" value="UniProtKB-KW"/>
</dbReference>
<evidence type="ECO:0000313" key="2">
    <source>
        <dbReference type="EMBL" id="KAK5113708.1"/>
    </source>
</evidence>
<dbReference type="EMBL" id="JAVRRL010000022">
    <property type="protein sequence ID" value="KAK5113708.1"/>
    <property type="molecule type" value="Genomic_DNA"/>
</dbReference>
<dbReference type="PANTHER" id="PTHR47534">
    <property type="entry name" value="YALI0E05731P"/>
    <property type="match status" value="1"/>
</dbReference>
<name>A0AAN7TFR0_9PEZI</name>
<evidence type="ECO:0000313" key="3">
    <source>
        <dbReference type="Proteomes" id="UP001310890"/>
    </source>
</evidence>
<keyword evidence="1" id="KW-0560">Oxidoreductase</keyword>
<proteinExistence type="predicted"/>
<dbReference type="InterPro" id="IPR036291">
    <property type="entry name" value="NAD(P)-bd_dom_sf"/>
</dbReference>
<gene>
    <name evidence="2" type="ORF">LTR62_003335</name>
</gene>
<dbReference type="AlphaFoldDB" id="A0AAN7TFR0"/>
<accession>A0AAN7TFR0</accession>
<evidence type="ECO:0008006" key="4">
    <source>
        <dbReference type="Google" id="ProtNLM"/>
    </source>
</evidence>